<accession>A0A2T9Z6U8</accession>
<gene>
    <name evidence="2" type="ORF">BB560_005306</name>
</gene>
<feature type="non-terminal residue" evidence="2">
    <location>
        <position position="1"/>
    </location>
</feature>
<dbReference type="OrthoDB" id="5527668at2759"/>
<reference evidence="2 3" key="1">
    <citation type="journal article" date="2018" name="MBio">
        <title>Comparative Genomics Reveals the Core Gene Toolbox for the Fungus-Insect Symbiosis.</title>
        <authorList>
            <person name="Wang Y."/>
            <person name="Stata M."/>
            <person name="Wang W."/>
            <person name="Stajich J.E."/>
            <person name="White M.M."/>
            <person name="Moncalvo J.M."/>
        </authorList>
    </citation>
    <scope>NUCLEOTIDE SEQUENCE [LARGE SCALE GENOMIC DNA]</scope>
    <source>
        <strain evidence="2 3">SC-DP-2</strain>
    </source>
</reference>
<keyword evidence="3" id="KW-1185">Reference proteome</keyword>
<keyword evidence="1" id="KW-1133">Transmembrane helix</keyword>
<dbReference type="Proteomes" id="UP000245609">
    <property type="component" value="Unassembled WGS sequence"/>
</dbReference>
<feature type="transmembrane region" description="Helical" evidence="1">
    <location>
        <begin position="26"/>
        <end position="50"/>
    </location>
</feature>
<sequence length="197" mass="21377">LPYTATTETDTFTNSMSDINLNLQSLASIVLFPACFAGYSLASTLFGSVLGASTGKWMDMAAVKRDDSPTEGSLLQLCINKYGSGKIKSPFDSCNTCECNPLGCLVCTENNCNENKGYDECVKQYGKDDFKSPFDTCNTCKCDQKGCLDCTEKDCDKDKKYQECISKYGKGEFKSPYDTCNTCSCGPNGELACTLIG</sequence>
<evidence type="ECO:0000256" key="1">
    <source>
        <dbReference type="SAM" id="Phobius"/>
    </source>
</evidence>
<protein>
    <submittedName>
        <fullName evidence="2">Uncharacterized protein</fullName>
    </submittedName>
</protein>
<dbReference type="STRING" id="133381.A0A2T9Z6U8"/>
<organism evidence="2 3">
    <name type="scientific">Smittium megazygosporum</name>
    <dbReference type="NCBI Taxonomy" id="133381"/>
    <lineage>
        <taxon>Eukaryota</taxon>
        <taxon>Fungi</taxon>
        <taxon>Fungi incertae sedis</taxon>
        <taxon>Zoopagomycota</taxon>
        <taxon>Kickxellomycotina</taxon>
        <taxon>Harpellomycetes</taxon>
        <taxon>Harpellales</taxon>
        <taxon>Legeriomycetaceae</taxon>
        <taxon>Smittium</taxon>
    </lineage>
</organism>
<evidence type="ECO:0000313" key="3">
    <source>
        <dbReference type="Proteomes" id="UP000245609"/>
    </source>
</evidence>
<proteinExistence type="predicted"/>
<dbReference type="EMBL" id="MBFS01002093">
    <property type="protein sequence ID" value="PVV00318.1"/>
    <property type="molecule type" value="Genomic_DNA"/>
</dbReference>
<keyword evidence="1" id="KW-0472">Membrane</keyword>
<dbReference type="AlphaFoldDB" id="A0A2T9Z6U8"/>
<name>A0A2T9Z6U8_9FUNG</name>
<evidence type="ECO:0000313" key="2">
    <source>
        <dbReference type="EMBL" id="PVV00318.1"/>
    </source>
</evidence>
<keyword evidence="1" id="KW-0812">Transmembrane</keyword>
<feature type="non-terminal residue" evidence="2">
    <location>
        <position position="197"/>
    </location>
</feature>
<comment type="caution">
    <text evidence="2">The sequence shown here is derived from an EMBL/GenBank/DDBJ whole genome shotgun (WGS) entry which is preliminary data.</text>
</comment>